<feature type="domain" description="Mab-21-like HhH/H2TH-like" evidence="1">
    <location>
        <begin position="237"/>
        <end position="316"/>
    </location>
</feature>
<name>A0A9D4DVM5_DREPO</name>
<dbReference type="InterPro" id="IPR046906">
    <property type="entry name" value="Mab-21_HhH/H2TH-like"/>
</dbReference>
<evidence type="ECO:0000259" key="1">
    <source>
        <dbReference type="Pfam" id="PF20266"/>
    </source>
</evidence>
<protein>
    <recommendedName>
        <fullName evidence="1">Mab-21-like HhH/H2TH-like domain-containing protein</fullName>
    </recommendedName>
</protein>
<reference evidence="2" key="1">
    <citation type="journal article" date="2019" name="bioRxiv">
        <title>The Genome of the Zebra Mussel, Dreissena polymorpha: A Resource for Invasive Species Research.</title>
        <authorList>
            <person name="McCartney M.A."/>
            <person name="Auch B."/>
            <person name="Kono T."/>
            <person name="Mallez S."/>
            <person name="Zhang Y."/>
            <person name="Obille A."/>
            <person name="Becker A."/>
            <person name="Abrahante J.E."/>
            <person name="Garbe J."/>
            <person name="Badalamenti J.P."/>
            <person name="Herman A."/>
            <person name="Mangelson H."/>
            <person name="Liachko I."/>
            <person name="Sullivan S."/>
            <person name="Sone E.D."/>
            <person name="Koren S."/>
            <person name="Silverstein K.A.T."/>
            <person name="Beckman K.B."/>
            <person name="Gohl D.M."/>
        </authorList>
    </citation>
    <scope>NUCLEOTIDE SEQUENCE</scope>
    <source>
        <strain evidence="2">Duluth1</strain>
        <tissue evidence="2">Whole animal</tissue>
    </source>
</reference>
<sequence>MTRLGYGEEIRRWRVEKYKEYDRLSNVKPVGNLTQISAESKKEGLSCIGESDFDFLCFVNGVLCVEADINLNTIPDGIDLFRMDTRVYPGHCMLLQERQRQNCLQPIRNALCDNGYGDILLSSCLWVDGWSTYLPPLPGEARHERAGPSTPSTYGGMFEHDFVVGLRCHCPSILQKWAARPRHWPPQRIVQKVVSLGAYVTPVGCKGSENYHMEWRICFNTGEAELVNDLNDTQAKVYVLLKMILKEIIKPDNKEITSFVLKNIILWQAENNPQTKFHARSLFYWLHDGLRELRTAIEKKQLRYYMIPERNLMAACGLTDALQSKWVADITVMMEEGPRVILRLEKVRKAIIASPEPLLWLSKKMMELEMLQLEFFNRDWQCKNENREWRSDFIIQAIKRRMEEIMTEVVINMIQVGSSSFSDLVVRIIHCILCFIDYLTRRP</sequence>
<dbReference type="InterPro" id="IPR024810">
    <property type="entry name" value="MAB21L/cGLR"/>
</dbReference>
<dbReference type="EMBL" id="JAIWYP010000010">
    <property type="protein sequence ID" value="KAH3754819.1"/>
    <property type="molecule type" value="Genomic_DNA"/>
</dbReference>
<keyword evidence="3" id="KW-1185">Reference proteome</keyword>
<dbReference type="SMART" id="SM01265">
    <property type="entry name" value="Mab-21"/>
    <property type="match status" value="1"/>
</dbReference>
<organism evidence="2 3">
    <name type="scientific">Dreissena polymorpha</name>
    <name type="common">Zebra mussel</name>
    <name type="synonym">Mytilus polymorpha</name>
    <dbReference type="NCBI Taxonomy" id="45954"/>
    <lineage>
        <taxon>Eukaryota</taxon>
        <taxon>Metazoa</taxon>
        <taxon>Spiralia</taxon>
        <taxon>Lophotrochozoa</taxon>
        <taxon>Mollusca</taxon>
        <taxon>Bivalvia</taxon>
        <taxon>Autobranchia</taxon>
        <taxon>Heteroconchia</taxon>
        <taxon>Euheterodonta</taxon>
        <taxon>Imparidentia</taxon>
        <taxon>Neoheterodontei</taxon>
        <taxon>Myida</taxon>
        <taxon>Dreissenoidea</taxon>
        <taxon>Dreissenidae</taxon>
        <taxon>Dreissena</taxon>
    </lineage>
</organism>
<dbReference type="Proteomes" id="UP000828390">
    <property type="component" value="Unassembled WGS sequence"/>
</dbReference>
<dbReference type="Pfam" id="PF20266">
    <property type="entry name" value="Mab-21_C"/>
    <property type="match status" value="1"/>
</dbReference>
<reference evidence="2" key="2">
    <citation type="submission" date="2020-11" db="EMBL/GenBank/DDBJ databases">
        <authorList>
            <person name="McCartney M.A."/>
            <person name="Auch B."/>
            <person name="Kono T."/>
            <person name="Mallez S."/>
            <person name="Becker A."/>
            <person name="Gohl D.M."/>
            <person name="Silverstein K.A.T."/>
            <person name="Koren S."/>
            <person name="Bechman K.B."/>
            <person name="Herman A."/>
            <person name="Abrahante J.E."/>
            <person name="Garbe J."/>
        </authorList>
    </citation>
    <scope>NUCLEOTIDE SEQUENCE</scope>
    <source>
        <strain evidence="2">Duluth1</strain>
        <tissue evidence="2">Whole animal</tissue>
    </source>
</reference>
<dbReference type="AlphaFoldDB" id="A0A9D4DVM5"/>
<dbReference type="PANTHER" id="PTHR10656">
    <property type="entry name" value="CELL FATE DETERMINING PROTEIN MAB21-RELATED"/>
    <property type="match status" value="1"/>
</dbReference>
<gene>
    <name evidence="2" type="ORF">DPMN_189501</name>
</gene>
<evidence type="ECO:0000313" key="2">
    <source>
        <dbReference type="EMBL" id="KAH3754819.1"/>
    </source>
</evidence>
<accession>A0A9D4DVM5</accession>
<evidence type="ECO:0000313" key="3">
    <source>
        <dbReference type="Proteomes" id="UP000828390"/>
    </source>
</evidence>
<proteinExistence type="predicted"/>
<dbReference type="Gene3D" id="1.10.1410.40">
    <property type="match status" value="1"/>
</dbReference>
<dbReference type="PANTHER" id="PTHR10656:SF69">
    <property type="entry name" value="MAB-21-LIKE HHH_H2TH-LIKE DOMAIN-CONTAINING PROTEIN"/>
    <property type="match status" value="1"/>
</dbReference>
<comment type="caution">
    <text evidence="2">The sequence shown here is derived from an EMBL/GenBank/DDBJ whole genome shotgun (WGS) entry which is preliminary data.</text>
</comment>